<dbReference type="EMBL" id="CAWYQH010000013">
    <property type="protein sequence ID" value="CAK8674638.1"/>
    <property type="molecule type" value="Genomic_DNA"/>
</dbReference>
<dbReference type="Proteomes" id="UP001642483">
    <property type="component" value="Unassembled WGS sequence"/>
</dbReference>
<proteinExistence type="predicted"/>
<keyword evidence="3" id="KW-1185">Reference proteome</keyword>
<gene>
    <name evidence="2" type="ORF">CVLEPA_LOCUS4321</name>
</gene>
<evidence type="ECO:0000313" key="3">
    <source>
        <dbReference type="Proteomes" id="UP001642483"/>
    </source>
</evidence>
<organism evidence="2 3">
    <name type="scientific">Clavelina lepadiformis</name>
    <name type="common">Light-bulb sea squirt</name>
    <name type="synonym">Ascidia lepadiformis</name>
    <dbReference type="NCBI Taxonomy" id="159417"/>
    <lineage>
        <taxon>Eukaryota</taxon>
        <taxon>Metazoa</taxon>
        <taxon>Chordata</taxon>
        <taxon>Tunicata</taxon>
        <taxon>Ascidiacea</taxon>
        <taxon>Aplousobranchia</taxon>
        <taxon>Clavelinidae</taxon>
        <taxon>Clavelina</taxon>
    </lineage>
</organism>
<evidence type="ECO:0000256" key="1">
    <source>
        <dbReference type="SAM" id="MobiDB-lite"/>
    </source>
</evidence>
<name>A0ABP0F7A4_CLALP</name>
<sequence>MTTMSDNDPKYPLLQNEETGQSAYPPYPPSYGSGGNAANGPTFPQGQFMNQVVHHQPMPMAANQTTVIHSTSVVTTQPAGRIWQAGLCDCCSDCGVCMSLRNVLHFMLHVWIVTSYGRELLLRLLLRRLSFDESEI</sequence>
<evidence type="ECO:0000313" key="2">
    <source>
        <dbReference type="EMBL" id="CAK8674638.1"/>
    </source>
</evidence>
<feature type="region of interest" description="Disordered" evidence="1">
    <location>
        <begin position="1"/>
        <end position="46"/>
    </location>
</feature>
<protein>
    <submittedName>
        <fullName evidence="2">Uncharacterized protein</fullName>
    </submittedName>
</protein>
<comment type="caution">
    <text evidence="2">The sequence shown here is derived from an EMBL/GenBank/DDBJ whole genome shotgun (WGS) entry which is preliminary data.</text>
</comment>
<accession>A0ABP0F7A4</accession>
<reference evidence="2 3" key="1">
    <citation type="submission" date="2024-02" db="EMBL/GenBank/DDBJ databases">
        <authorList>
            <person name="Daric V."/>
            <person name="Darras S."/>
        </authorList>
    </citation>
    <scope>NUCLEOTIDE SEQUENCE [LARGE SCALE GENOMIC DNA]</scope>
</reference>